<dbReference type="AlphaFoldDB" id="A0A0R1F3I5"/>
<evidence type="ECO:0000259" key="1">
    <source>
        <dbReference type="Pfam" id="PF00535"/>
    </source>
</evidence>
<dbReference type="Gene3D" id="3.90.550.10">
    <property type="entry name" value="Spore Coat Polysaccharide Biosynthesis Protein SpsA, Chain A"/>
    <property type="match status" value="1"/>
</dbReference>
<accession>A0A0R1F3I5</accession>
<organism evidence="2 3">
    <name type="scientific">Lacticaseibacillus zeae DSM 20178 = KCTC 3804</name>
    <dbReference type="NCBI Taxonomy" id="1423816"/>
    <lineage>
        <taxon>Bacteria</taxon>
        <taxon>Bacillati</taxon>
        <taxon>Bacillota</taxon>
        <taxon>Bacilli</taxon>
        <taxon>Lactobacillales</taxon>
        <taxon>Lactobacillaceae</taxon>
        <taxon>Lacticaseibacillus</taxon>
    </lineage>
</organism>
<dbReference type="RefSeq" id="WP_010489105.1">
    <property type="nucleotide sequence ID" value="NZ_AZCT01000003.1"/>
</dbReference>
<dbReference type="PANTHER" id="PTHR22916:SF3">
    <property type="entry name" value="UDP-GLCNAC:BETAGAL BETA-1,3-N-ACETYLGLUCOSAMINYLTRANSFERASE-LIKE PROTEIN 1"/>
    <property type="match status" value="1"/>
</dbReference>
<dbReference type="PATRIC" id="fig|1423816.3.peg.2304"/>
<dbReference type="CDD" id="cd00761">
    <property type="entry name" value="Glyco_tranf_GTA_type"/>
    <property type="match status" value="1"/>
</dbReference>
<gene>
    <name evidence="2" type="ORF">FD51_GL002224</name>
</gene>
<comment type="caution">
    <text evidence="2">The sequence shown here is derived from an EMBL/GenBank/DDBJ whole genome shotgun (WGS) entry which is preliminary data.</text>
</comment>
<protein>
    <submittedName>
        <fullName evidence="2">Glycosyl transferase group 2</fullName>
    </submittedName>
</protein>
<evidence type="ECO:0000313" key="3">
    <source>
        <dbReference type="Proteomes" id="UP000051984"/>
    </source>
</evidence>
<dbReference type="eggNOG" id="COG0463">
    <property type="taxonomic scope" value="Bacteria"/>
</dbReference>
<evidence type="ECO:0000313" key="2">
    <source>
        <dbReference type="EMBL" id="KRK13063.1"/>
    </source>
</evidence>
<dbReference type="InterPro" id="IPR029044">
    <property type="entry name" value="Nucleotide-diphossugar_trans"/>
</dbReference>
<dbReference type="GO" id="GO:0016758">
    <property type="term" value="F:hexosyltransferase activity"/>
    <property type="evidence" value="ECO:0007669"/>
    <property type="project" value="UniProtKB-ARBA"/>
</dbReference>
<dbReference type="EMBL" id="AZCT01000003">
    <property type="protein sequence ID" value="KRK13063.1"/>
    <property type="molecule type" value="Genomic_DNA"/>
</dbReference>
<dbReference type="InterPro" id="IPR001173">
    <property type="entry name" value="Glyco_trans_2-like"/>
</dbReference>
<name>A0A0R1F3I5_LACZE</name>
<sequence length="348" mass="39282">MAAHEALISVITPVYNAEKYLAQALDSLLAQDYSNFEILCVDDGSVDTSKIILAAYARQNARLHVIRVKNGGQARARQVGIEHAKGSFLAFMDSDDLVHPQWLSTMAEGMQTPRVDMTVVNYYNYIGGTKIKARSFHAPVFTIEGDDKYRYWLEDHDLRGYLWNKMFRADLFKEPVPVANFNLLEDAYFIGQLLPRIDQIHFVDQPRYYYRFNATSSVHAKFQKRDLEAIHQLGAVFLTLAREKPELTSLAVRRYAALSLFVLSKMSPRQLVANWGYAQQLGMVLAQYAREFQGIISAGDANALAADKPGKASLLGKLRAWSHLLGLPTFDDLNKLAGRESDEPKKES</sequence>
<dbReference type="Pfam" id="PF00535">
    <property type="entry name" value="Glycos_transf_2"/>
    <property type="match status" value="1"/>
</dbReference>
<keyword evidence="2" id="KW-0808">Transferase</keyword>
<dbReference type="SUPFAM" id="SSF53448">
    <property type="entry name" value="Nucleotide-diphospho-sugar transferases"/>
    <property type="match status" value="1"/>
</dbReference>
<proteinExistence type="predicted"/>
<reference evidence="2 3" key="1">
    <citation type="journal article" date="2015" name="Genome Announc.">
        <title>Expanding the biotechnology potential of lactobacilli through comparative genomics of 213 strains and associated genera.</title>
        <authorList>
            <person name="Sun Z."/>
            <person name="Harris H.M."/>
            <person name="McCann A."/>
            <person name="Guo C."/>
            <person name="Argimon S."/>
            <person name="Zhang W."/>
            <person name="Yang X."/>
            <person name="Jeffery I.B."/>
            <person name="Cooney J.C."/>
            <person name="Kagawa T.F."/>
            <person name="Liu W."/>
            <person name="Song Y."/>
            <person name="Salvetti E."/>
            <person name="Wrobel A."/>
            <person name="Rasinkangas P."/>
            <person name="Parkhill J."/>
            <person name="Rea M.C."/>
            <person name="O'Sullivan O."/>
            <person name="Ritari J."/>
            <person name="Douillard F.P."/>
            <person name="Paul Ross R."/>
            <person name="Yang R."/>
            <person name="Briner A.E."/>
            <person name="Felis G.E."/>
            <person name="de Vos W.M."/>
            <person name="Barrangou R."/>
            <person name="Klaenhammer T.R."/>
            <person name="Caufield P.W."/>
            <person name="Cui Y."/>
            <person name="Zhang H."/>
            <person name="O'Toole P.W."/>
        </authorList>
    </citation>
    <scope>NUCLEOTIDE SEQUENCE [LARGE SCALE GENOMIC DNA]</scope>
    <source>
        <strain evidence="2 3">DSM 20178</strain>
    </source>
</reference>
<dbReference type="PANTHER" id="PTHR22916">
    <property type="entry name" value="GLYCOSYLTRANSFERASE"/>
    <property type="match status" value="1"/>
</dbReference>
<feature type="domain" description="Glycosyltransferase 2-like" evidence="1">
    <location>
        <begin position="9"/>
        <end position="146"/>
    </location>
</feature>
<dbReference type="Proteomes" id="UP000051984">
    <property type="component" value="Unassembled WGS sequence"/>
</dbReference>